<keyword evidence="1" id="KW-1133">Transmembrane helix</keyword>
<gene>
    <name evidence="2" type="ORF">A2610_00495</name>
</gene>
<name>A0A1F8DYS2_9BACT</name>
<evidence type="ECO:0000313" key="3">
    <source>
        <dbReference type="Proteomes" id="UP000179057"/>
    </source>
</evidence>
<organism evidence="2 3">
    <name type="scientific">Candidatus Wolfebacteria bacterium RIFOXYD1_FULL_48_65</name>
    <dbReference type="NCBI Taxonomy" id="1802561"/>
    <lineage>
        <taxon>Bacteria</taxon>
        <taxon>Candidatus Wolfeibacteriota</taxon>
    </lineage>
</organism>
<proteinExistence type="predicted"/>
<keyword evidence="1" id="KW-0812">Transmembrane</keyword>
<protein>
    <recommendedName>
        <fullName evidence="4">Type 4 fimbrial biogenesis protein PilO</fullName>
    </recommendedName>
</protein>
<evidence type="ECO:0008006" key="4">
    <source>
        <dbReference type="Google" id="ProtNLM"/>
    </source>
</evidence>
<keyword evidence="1" id="KW-0472">Membrane</keyword>
<reference evidence="2 3" key="1">
    <citation type="journal article" date="2016" name="Nat. Commun.">
        <title>Thousands of microbial genomes shed light on interconnected biogeochemical processes in an aquifer system.</title>
        <authorList>
            <person name="Anantharaman K."/>
            <person name="Brown C.T."/>
            <person name="Hug L.A."/>
            <person name="Sharon I."/>
            <person name="Castelle C.J."/>
            <person name="Probst A.J."/>
            <person name="Thomas B.C."/>
            <person name="Singh A."/>
            <person name="Wilkins M.J."/>
            <person name="Karaoz U."/>
            <person name="Brodie E.L."/>
            <person name="Williams K.H."/>
            <person name="Hubbard S.S."/>
            <person name="Banfield J.F."/>
        </authorList>
    </citation>
    <scope>NUCLEOTIDE SEQUENCE [LARGE SCALE GENOMIC DNA]</scope>
</reference>
<accession>A0A1F8DYS2</accession>
<feature type="transmembrane region" description="Helical" evidence="1">
    <location>
        <begin position="20"/>
        <end position="40"/>
    </location>
</feature>
<dbReference type="AlphaFoldDB" id="A0A1F8DYS2"/>
<sequence>MTMTKHTNHFIYALIPDILKVFLAIAIAGTLISIIGARITKMEVTLNEKKAMTIALQKRSETTVALRNAFAVIGDSDRRIADAFPATENVLDFVTATETLGNQNSMQQTIRFDAPGQPIVETESITIIPVKYTITANGTITTLANYARQFEELSYFVGIRSITISTGSQKGWEDSSTITIQGTLYTKKI</sequence>
<comment type="caution">
    <text evidence="2">The sequence shown here is derived from an EMBL/GenBank/DDBJ whole genome shotgun (WGS) entry which is preliminary data.</text>
</comment>
<dbReference type="Proteomes" id="UP000179057">
    <property type="component" value="Unassembled WGS sequence"/>
</dbReference>
<evidence type="ECO:0000256" key="1">
    <source>
        <dbReference type="SAM" id="Phobius"/>
    </source>
</evidence>
<dbReference type="EMBL" id="MGIV01000022">
    <property type="protein sequence ID" value="OGM93723.1"/>
    <property type="molecule type" value="Genomic_DNA"/>
</dbReference>
<evidence type="ECO:0000313" key="2">
    <source>
        <dbReference type="EMBL" id="OGM93723.1"/>
    </source>
</evidence>